<keyword evidence="6" id="KW-1185">Reference proteome</keyword>
<gene>
    <name evidence="5" type="ORF">HMPREF1705_02968</name>
</gene>
<comment type="caution">
    <text evidence="5">The sequence shown here is derived from an EMBL/GenBank/DDBJ whole genome shotgun (WGS) entry which is preliminary data.</text>
</comment>
<dbReference type="Gene3D" id="3.30.110.150">
    <property type="entry name" value="SepF-like protein"/>
    <property type="match status" value="1"/>
</dbReference>
<evidence type="ECO:0000313" key="5">
    <source>
        <dbReference type="EMBL" id="KRT35720.1"/>
    </source>
</evidence>
<dbReference type="InterPro" id="IPR007561">
    <property type="entry name" value="Cell_div_SepF/SepF-rel"/>
</dbReference>
<dbReference type="RefSeq" id="WP_009201576.1">
    <property type="nucleotide sequence ID" value="NZ_ACJX03000001.1"/>
</dbReference>
<dbReference type="PANTHER" id="PTHR35798">
    <property type="entry name" value="CELL DIVISION PROTEIN SEPF"/>
    <property type="match status" value="1"/>
</dbReference>
<evidence type="ECO:0008006" key="7">
    <source>
        <dbReference type="Google" id="ProtNLM"/>
    </source>
</evidence>
<dbReference type="STRING" id="592015.HMPREF1705_02968"/>
<name>A0A0T5XBH5_9BACT</name>
<evidence type="ECO:0000313" key="6">
    <source>
        <dbReference type="Proteomes" id="UP000005273"/>
    </source>
</evidence>
<reference evidence="6" key="1">
    <citation type="submission" date="2012-09" db="EMBL/GenBank/DDBJ databases">
        <authorList>
            <person name="Weinstock G."/>
            <person name="Sodergren E."/>
            <person name="Clifton S."/>
            <person name="Fulton L."/>
            <person name="Fulton B."/>
            <person name="Courtney L."/>
            <person name="Fronick C."/>
            <person name="Harrison M."/>
            <person name="Strong C."/>
            <person name="Farmer C."/>
            <person name="Delehaunty K."/>
            <person name="Markovic C."/>
            <person name="Hall O."/>
            <person name="Minx P."/>
            <person name="Tomlinson C."/>
            <person name="Mitreva M."/>
            <person name="Nelson J."/>
            <person name="Hou S."/>
            <person name="Wollam A."/>
            <person name="Pepin K.H."/>
            <person name="Johnson M."/>
            <person name="Bhonagiri V."/>
            <person name="Nash W.E."/>
            <person name="Suruliraj S."/>
            <person name="Warren W."/>
            <person name="Chinwalla A."/>
            <person name="Mardis E.R."/>
            <person name="Wilson R.K."/>
        </authorList>
    </citation>
    <scope>NUCLEOTIDE SEQUENCE [LARGE SCALE GENOMIC DNA]</scope>
    <source>
        <strain evidence="6">OS1</strain>
    </source>
</reference>
<sequence length="126" mass="14057">MLERFLALLGISEQKDEDLLEEESEEESRASGSQYGEVTLIYCKGSKCVERREDLAEALHGGKIVVIDLKGVEKAEGQSALDFICGVAYAMRGVVMRIAPAVFLATPKRNLVDLWEEERVEAKDHE</sequence>
<organism evidence="5 6">
    <name type="scientific">Acetomicrobium hydrogeniformans ATCC BAA-1850</name>
    <dbReference type="NCBI Taxonomy" id="592015"/>
    <lineage>
        <taxon>Bacteria</taxon>
        <taxon>Thermotogati</taxon>
        <taxon>Synergistota</taxon>
        <taxon>Synergistia</taxon>
        <taxon>Synergistales</taxon>
        <taxon>Acetomicrobiaceae</taxon>
        <taxon>Acetomicrobium</taxon>
    </lineage>
</organism>
<dbReference type="InterPro" id="IPR038594">
    <property type="entry name" value="SepF-like_sf"/>
</dbReference>
<dbReference type="Pfam" id="PF04472">
    <property type="entry name" value="SepF"/>
    <property type="match status" value="1"/>
</dbReference>
<dbReference type="GO" id="GO:0000917">
    <property type="term" value="P:division septum assembly"/>
    <property type="evidence" value="ECO:0007669"/>
    <property type="project" value="UniProtKB-KW"/>
</dbReference>
<evidence type="ECO:0000256" key="3">
    <source>
        <dbReference type="ARBA" id="ARBA00023306"/>
    </source>
</evidence>
<keyword evidence="2" id="KW-0717">Septation</keyword>
<dbReference type="Proteomes" id="UP000005273">
    <property type="component" value="Unassembled WGS sequence"/>
</dbReference>
<keyword evidence="1" id="KW-0132">Cell division</keyword>
<evidence type="ECO:0000256" key="4">
    <source>
        <dbReference type="ARBA" id="ARBA00044936"/>
    </source>
</evidence>
<evidence type="ECO:0000256" key="2">
    <source>
        <dbReference type="ARBA" id="ARBA00023210"/>
    </source>
</evidence>
<dbReference type="OrthoDB" id="4644at2"/>
<dbReference type="InterPro" id="IPR023052">
    <property type="entry name" value="Cell_div_SepF"/>
</dbReference>
<dbReference type="AlphaFoldDB" id="A0A0T5XBH5"/>
<accession>A0A0T5XBH5</accession>
<dbReference type="eggNOG" id="COG1799">
    <property type="taxonomic scope" value="Bacteria"/>
</dbReference>
<proteinExistence type="predicted"/>
<keyword evidence="3" id="KW-0131">Cell cycle</keyword>
<dbReference type="PANTHER" id="PTHR35798:SF1">
    <property type="entry name" value="CELL DIVISION PROTEIN SEPF"/>
    <property type="match status" value="1"/>
</dbReference>
<comment type="function">
    <text evidence="4">Cell division protein that is part of the divisome complex and is recruited early to the Z-ring. Probably stimulates Z-ring formation, perhaps through the cross-linking of FtsZ protofilaments. Its function overlaps with FtsA.</text>
</comment>
<dbReference type="EMBL" id="ACJX03000001">
    <property type="protein sequence ID" value="KRT35720.1"/>
    <property type="molecule type" value="Genomic_DNA"/>
</dbReference>
<protein>
    <recommendedName>
        <fullName evidence="7">Cell division protein SepF</fullName>
    </recommendedName>
</protein>
<evidence type="ECO:0000256" key="1">
    <source>
        <dbReference type="ARBA" id="ARBA00022618"/>
    </source>
</evidence>